<reference evidence="2 3" key="1">
    <citation type="submission" date="2016-11" db="EMBL/GenBank/DDBJ databases">
        <authorList>
            <person name="Jaros S."/>
            <person name="Januszkiewicz K."/>
            <person name="Wedrychowicz H."/>
        </authorList>
    </citation>
    <scope>NUCLEOTIDE SEQUENCE [LARGE SCALE GENOMIC DNA]</scope>
    <source>
        <strain evidence="2 3">DSM 17918</strain>
    </source>
</reference>
<dbReference type="InterPro" id="IPR005135">
    <property type="entry name" value="Endo/exonuclease/phosphatase"/>
</dbReference>
<proteinExistence type="predicted"/>
<dbReference type="GO" id="GO:0006506">
    <property type="term" value="P:GPI anchor biosynthetic process"/>
    <property type="evidence" value="ECO:0007669"/>
    <property type="project" value="TreeGrafter"/>
</dbReference>
<dbReference type="InterPro" id="IPR036691">
    <property type="entry name" value="Endo/exonu/phosph_ase_sf"/>
</dbReference>
<feature type="domain" description="Endonuclease/exonuclease/phosphatase" evidence="1">
    <location>
        <begin position="6"/>
        <end position="220"/>
    </location>
</feature>
<dbReference type="STRING" id="1121256.SAMN02746089_02730"/>
<dbReference type="SUPFAM" id="SSF56219">
    <property type="entry name" value="DNase I-like"/>
    <property type="match status" value="1"/>
</dbReference>
<evidence type="ECO:0000313" key="2">
    <source>
        <dbReference type="EMBL" id="SHF89377.1"/>
    </source>
</evidence>
<dbReference type="Gene3D" id="3.60.10.10">
    <property type="entry name" value="Endonuclease/exonuclease/phosphatase"/>
    <property type="match status" value="1"/>
</dbReference>
<dbReference type="GO" id="GO:0016020">
    <property type="term" value="C:membrane"/>
    <property type="evidence" value="ECO:0007669"/>
    <property type="project" value="GOC"/>
</dbReference>
<dbReference type="InterPro" id="IPR051916">
    <property type="entry name" value="GPI-anchor_lipid_remodeler"/>
</dbReference>
<gene>
    <name evidence="2" type="ORF">SAMN02746089_02730</name>
</gene>
<dbReference type="GO" id="GO:0004519">
    <property type="term" value="F:endonuclease activity"/>
    <property type="evidence" value="ECO:0007669"/>
    <property type="project" value="UniProtKB-KW"/>
</dbReference>
<dbReference type="RefSeq" id="WP_073346551.1">
    <property type="nucleotide sequence ID" value="NZ_FQVH01000061.1"/>
</dbReference>
<sequence>MQLKIMTYNIHGGRDRFDKLSLDEIAEVIKWSRADIVGLQEVDAFMPRSYMLNEIKYLSKRLNMHYVYGPNVKLGLGLFGNGILSTFPIKTNQNYLLPSKGERRGLLVARIQLPGEFIWFLTTHLGLNADERVNQAEEILKITGDMADPIILTGDLNEIPGSRAHSCLKRRFFDVSETLSCKYCSFAMGDEPDVMIDYIMYTGNVTVKSINVIEARCSDHFPVICSIVV</sequence>
<dbReference type="EMBL" id="FQVH01000061">
    <property type="protein sequence ID" value="SHF89377.1"/>
    <property type="molecule type" value="Genomic_DNA"/>
</dbReference>
<dbReference type="Pfam" id="PF03372">
    <property type="entry name" value="Exo_endo_phos"/>
    <property type="match status" value="1"/>
</dbReference>
<dbReference type="OrthoDB" id="9793162at2"/>
<keyword evidence="2" id="KW-0378">Hydrolase</keyword>
<keyword evidence="3" id="KW-1185">Reference proteome</keyword>
<keyword evidence="2" id="KW-0255">Endonuclease</keyword>
<dbReference type="GO" id="GO:0004527">
    <property type="term" value="F:exonuclease activity"/>
    <property type="evidence" value="ECO:0007669"/>
    <property type="project" value="UniProtKB-KW"/>
</dbReference>
<keyword evidence="2" id="KW-0269">Exonuclease</keyword>
<organism evidence="2 3">
    <name type="scientific">Caldanaerobius fijiensis DSM 17918</name>
    <dbReference type="NCBI Taxonomy" id="1121256"/>
    <lineage>
        <taxon>Bacteria</taxon>
        <taxon>Bacillati</taxon>
        <taxon>Bacillota</taxon>
        <taxon>Clostridia</taxon>
        <taxon>Thermoanaerobacterales</taxon>
        <taxon>Thermoanaerobacteraceae</taxon>
        <taxon>Caldanaerobius</taxon>
    </lineage>
</organism>
<name>A0A1M5FCY2_9THEO</name>
<accession>A0A1M5FCY2</accession>
<dbReference type="PANTHER" id="PTHR14859:SF1">
    <property type="entry name" value="PGAP2-INTERACTING PROTEIN"/>
    <property type="match status" value="1"/>
</dbReference>
<keyword evidence="2" id="KW-0540">Nuclease</keyword>
<evidence type="ECO:0000313" key="3">
    <source>
        <dbReference type="Proteomes" id="UP000184088"/>
    </source>
</evidence>
<protein>
    <submittedName>
        <fullName evidence="2">Metal-dependent hydrolase, endonuclease/exonuclease/phosphatase family</fullName>
    </submittedName>
</protein>
<dbReference type="Proteomes" id="UP000184088">
    <property type="component" value="Unassembled WGS sequence"/>
</dbReference>
<evidence type="ECO:0000259" key="1">
    <source>
        <dbReference type="Pfam" id="PF03372"/>
    </source>
</evidence>
<dbReference type="PANTHER" id="PTHR14859">
    <property type="entry name" value="CALCOFLUOR WHITE HYPERSENSITIVE PROTEIN PRECURSOR"/>
    <property type="match status" value="1"/>
</dbReference>
<dbReference type="AlphaFoldDB" id="A0A1M5FCY2"/>